<organism evidence="1">
    <name type="scientific">Arundo donax</name>
    <name type="common">Giant reed</name>
    <name type="synonym">Donax arundinaceus</name>
    <dbReference type="NCBI Taxonomy" id="35708"/>
    <lineage>
        <taxon>Eukaryota</taxon>
        <taxon>Viridiplantae</taxon>
        <taxon>Streptophyta</taxon>
        <taxon>Embryophyta</taxon>
        <taxon>Tracheophyta</taxon>
        <taxon>Spermatophyta</taxon>
        <taxon>Magnoliopsida</taxon>
        <taxon>Liliopsida</taxon>
        <taxon>Poales</taxon>
        <taxon>Poaceae</taxon>
        <taxon>PACMAD clade</taxon>
        <taxon>Arundinoideae</taxon>
        <taxon>Arundineae</taxon>
        <taxon>Arundo</taxon>
    </lineage>
</organism>
<name>A0A0A9EIH0_ARUDO</name>
<accession>A0A0A9EIH0</accession>
<dbReference type="AlphaFoldDB" id="A0A0A9EIH0"/>
<evidence type="ECO:0000313" key="1">
    <source>
        <dbReference type="EMBL" id="JAD98818.1"/>
    </source>
</evidence>
<sequence length="28" mass="3205">MLAVMKLESTYSPPTHELICECCLTMYP</sequence>
<dbReference type="EMBL" id="GBRH01199077">
    <property type="protein sequence ID" value="JAD98818.1"/>
    <property type="molecule type" value="Transcribed_RNA"/>
</dbReference>
<protein>
    <submittedName>
        <fullName evidence="1">Uncharacterized protein</fullName>
    </submittedName>
</protein>
<proteinExistence type="predicted"/>
<reference evidence="1" key="1">
    <citation type="submission" date="2014-09" db="EMBL/GenBank/DDBJ databases">
        <authorList>
            <person name="Magalhaes I.L.F."/>
            <person name="Oliveira U."/>
            <person name="Santos F.R."/>
            <person name="Vidigal T.H.D.A."/>
            <person name="Brescovit A.D."/>
            <person name="Santos A.J."/>
        </authorList>
    </citation>
    <scope>NUCLEOTIDE SEQUENCE</scope>
    <source>
        <tissue evidence="1">Shoot tissue taken approximately 20 cm above the soil surface</tissue>
    </source>
</reference>
<reference evidence="1" key="2">
    <citation type="journal article" date="2015" name="Data Brief">
        <title>Shoot transcriptome of the giant reed, Arundo donax.</title>
        <authorList>
            <person name="Barrero R.A."/>
            <person name="Guerrero F.D."/>
            <person name="Moolhuijzen P."/>
            <person name="Goolsby J.A."/>
            <person name="Tidwell J."/>
            <person name="Bellgard S.E."/>
            <person name="Bellgard M.I."/>
        </authorList>
    </citation>
    <scope>NUCLEOTIDE SEQUENCE</scope>
    <source>
        <tissue evidence="1">Shoot tissue taken approximately 20 cm above the soil surface</tissue>
    </source>
</reference>